<gene>
    <name evidence="2" type="ORF">LDH80_00180</name>
</gene>
<protein>
    <submittedName>
        <fullName evidence="2">Uncharacterized protein</fullName>
    </submittedName>
</protein>
<proteinExistence type="predicted"/>
<sequence>MRGGVAGRRGAAGGDWSRYTGIAALTLATVVAGTVTATATGTTAELKVDGVIVVAGSTCTWTGATTSAAAPSAQFVDRATVNHHRRGEGRPRPSPRISVRLQNAP</sequence>
<evidence type="ECO:0000313" key="3">
    <source>
        <dbReference type="Proteomes" id="UP001164506"/>
    </source>
</evidence>
<keyword evidence="3" id="KW-1185">Reference proteome</keyword>
<dbReference type="GeneID" id="95597819"/>
<reference evidence="2" key="1">
    <citation type="submission" date="2021-09" db="EMBL/GenBank/DDBJ databases">
        <title>Complete genome sequence and metabolic characterization of Streptomyces tanashiensis DSM 731 the producer of antibacterial Kalafungin and diverse secondary metabolites.</title>
        <authorList>
            <person name="Abbasi M.N."/>
            <person name="Anwar M.N."/>
            <person name="Alam K."/>
            <person name="Shoaib M."/>
            <person name="Lin Z."/>
            <person name="Hayat M."/>
            <person name="Ali M.I."/>
            <person name="Malik H.M.T."/>
            <person name="Ahmed I."/>
            <person name="Li A."/>
            <person name="Hailong Wang H."/>
            <person name="Zhang Y."/>
        </authorList>
    </citation>
    <scope>NUCLEOTIDE SEQUENCE</scope>
    <source>
        <strain evidence="2">Kala</strain>
    </source>
</reference>
<dbReference type="EMBL" id="CP084204">
    <property type="protein sequence ID" value="UZX19265.1"/>
    <property type="molecule type" value="Genomic_DNA"/>
</dbReference>
<dbReference type="Proteomes" id="UP001164506">
    <property type="component" value="Chromosome"/>
</dbReference>
<dbReference type="RefSeq" id="WP_267257776.1">
    <property type="nucleotide sequence ID" value="NZ_CP084204.1"/>
</dbReference>
<feature type="region of interest" description="Disordered" evidence="1">
    <location>
        <begin position="82"/>
        <end position="105"/>
    </location>
</feature>
<name>A0ABY6QNM1_9ACTN</name>
<evidence type="ECO:0000256" key="1">
    <source>
        <dbReference type="SAM" id="MobiDB-lite"/>
    </source>
</evidence>
<accession>A0ABY6QNM1</accession>
<evidence type="ECO:0000313" key="2">
    <source>
        <dbReference type="EMBL" id="UZX19265.1"/>
    </source>
</evidence>
<organism evidence="2 3">
    <name type="scientific">Streptomyces tanashiensis</name>
    <dbReference type="NCBI Taxonomy" id="67367"/>
    <lineage>
        <taxon>Bacteria</taxon>
        <taxon>Bacillati</taxon>
        <taxon>Actinomycetota</taxon>
        <taxon>Actinomycetes</taxon>
        <taxon>Kitasatosporales</taxon>
        <taxon>Streptomycetaceae</taxon>
        <taxon>Streptomyces</taxon>
    </lineage>
</organism>